<organism evidence="6 8">
    <name type="scientific">Enterococcus silesiacus</name>
    <dbReference type="NCBI Taxonomy" id="332949"/>
    <lineage>
        <taxon>Bacteria</taxon>
        <taxon>Bacillati</taxon>
        <taxon>Bacillota</taxon>
        <taxon>Bacilli</taxon>
        <taxon>Lactobacillales</taxon>
        <taxon>Enterococcaceae</taxon>
        <taxon>Enterococcus</taxon>
    </lineage>
</organism>
<dbReference type="PANTHER" id="PTHR11559">
    <property type="entry name" value="CARBOXYLESTERASE"/>
    <property type="match status" value="1"/>
</dbReference>
<sequence length="474" mass="51910">MSLLNKKKSEVRKWFGIPYAKAERFGKPIVVPFDETIQYDKTGPASLQLGDSSWLNSDWGTSEDCLNLNIWAPKNSDSPLPVVVYIHGGGWEYGSNSQDTSSLFGLASSNQVIGVSINYRLGALGWLSLSQYGGRLKDATNLGLQDIIAALKWIQQNIAYFGGDPNQVTVTGHSAGAYNLMALLAAPSATGLFHRLAAFSGFPSRIVPAWWAEELAYQLLSELGLEQNPEELLAVDGQLLTNTLSKLLPKDSGQRHGIDNTTLAVVDDHRQPGAVLEGTPMDMIAKGVHKEIDLLISSTTYEAGWYVLNTREAFNPKSNEAIVDELVNGSRIPRSQSERIIDAYKDGKEPVEVRGEVHTDYNFTLPKARAALSHANAGGRAYMLSVGPTEGSPAVHGTEMYGIVGGQLPNASQEQLVRDQFVTDTILSFATGQYHQLWQPVDNQPIVKDIGQRPYESSQHIQHVFKLFDGVTRT</sequence>
<keyword evidence="7" id="KW-1185">Reference proteome</keyword>
<evidence type="ECO:0000313" key="6">
    <source>
        <dbReference type="EMBL" id="OJG91567.1"/>
    </source>
</evidence>
<dbReference type="PROSITE" id="PS00122">
    <property type="entry name" value="CARBOXYLESTERASE_B_1"/>
    <property type="match status" value="1"/>
</dbReference>
<keyword evidence="2 3" id="KW-0378">Hydrolase</keyword>
<dbReference type="Pfam" id="PF00135">
    <property type="entry name" value="COesterase"/>
    <property type="match status" value="1"/>
</dbReference>
<evidence type="ECO:0000313" key="5">
    <source>
        <dbReference type="EMBL" id="ALS02068.1"/>
    </source>
</evidence>
<reference evidence="6 8" key="1">
    <citation type="submission" date="2014-12" db="EMBL/GenBank/DDBJ databases">
        <title>Draft genome sequences of 29 type strains of Enterococci.</title>
        <authorList>
            <person name="Zhong Z."/>
            <person name="Sun Z."/>
            <person name="Liu W."/>
            <person name="Zhang W."/>
            <person name="Zhang H."/>
        </authorList>
    </citation>
    <scope>NUCLEOTIDE SEQUENCE [LARGE SCALE GENOMIC DNA]</scope>
    <source>
        <strain evidence="6 8">DSM 22801</strain>
    </source>
</reference>
<dbReference type="Proteomes" id="UP000183039">
    <property type="component" value="Unassembled WGS sequence"/>
</dbReference>
<evidence type="ECO:0000256" key="1">
    <source>
        <dbReference type="ARBA" id="ARBA00005964"/>
    </source>
</evidence>
<dbReference type="EMBL" id="JXLC01000013">
    <property type="protein sequence ID" value="OJG91567.1"/>
    <property type="molecule type" value="Genomic_DNA"/>
</dbReference>
<proteinExistence type="inferred from homology"/>
<evidence type="ECO:0000259" key="4">
    <source>
        <dbReference type="Pfam" id="PF00135"/>
    </source>
</evidence>
<evidence type="ECO:0000256" key="2">
    <source>
        <dbReference type="ARBA" id="ARBA00022801"/>
    </source>
</evidence>
<dbReference type="GO" id="GO:0016787">
    <property type="term" value="F:hydrolase activity"/>
    <property type="evidence" value="ECO:0007669"/>
    <property type="project" value="UniProtKB-KW"/>
</dbReference>
<dbReference type="InterPro" id="IPR029058">
    <property type="entry name" value="AB_hydrolase_fold"/>
</dbReference>
<name>A0A0S3KCX3_9ENTE</name>
<evidence type="ECO:0000313" key="8">
    <source>
        <dbReference type="Proteomes" id="UP000183039"/>
    </source>
</evidence>
<dbReference type="SUPFAM" id="SSF53474">
    <property type="entry name" value="alpha/beta-Hydrolases"/>
    <property type="match status" value="1"/>
</dbReference>
<feature type="domain" description="Carboxylesterase type B" evidence="4">
    <location>
        <begin position="7"/>
        <end position="413"/>
    </location>
</feature>
<dbReference type="InterPro" id="IPR050309">
    <property type="entry name" value="Type-B_Carboxylest/Lipase"/>
</dbReference>
<dbReference type="EC" id="3.1.1.-" evidence="3"/>
<dbReference type="AlphaFoldDB" id="A0A0S3KCX3"/>
<dbReference type="ESTHER" id="9ente-a0a0s3kcx3">
    <property type="family name" value="Carb_B_Bacteria"/>
</dbReference>
<dbReference type="EMBL" id="CP013614">
    <property type="protein sequence ID" value="ALS02068.1"/>
    <property type="molecule type" value="Genomic_DNA"/>
</dbReference>
<dbReference type="RefSeq" id="WP_071877973.1">
    <property type="nucleotide sequence ID" value="NZ_JXLC01000013.1"/>
</dbReference>
<protein>
    <recommendedName>
        <fullName evidence="3">Carboxylic ester hydrolase</fullName>
        <ecNumber evidence="3">3.1.1.-</ecNumber>
    </recommendedName>
</protein>
<accession>A0A0S3KCX3</accession>
<comment type="similarity">
    <text evidence="1 3">Belongs to the type-B carboxylesterase/lipase family.</text>
</comment>
<reference evidence="5 7" key="2">
    <citation type="submission" date="2015-12" db="EMBL/GenBank/DDBJ databases">
        <authorList>
            <person name="Lauer A."/>
            <person name="Humrighouse B."/>
            <person name="Loparev V."/>
            <person name="Shewmaker P.L."/>
            <person name="Whitney A.M."/>
            <person name="McLaughlin R.W."/>
        </authorList>
    </citation>
    <scope>NUCLEOTIDE SEQUENCE [LARGE SCALE GENOMIC DNA]</scope>
    <source>
        <strain evidence="5 7">LMG 23085</strain>
    </source>
</reference>
<dbReference type="KEGG" id="ess:ATZ33_11940"/>
<dbReference type="Proteomes" id="UP000065511">
    <property type="component" value="Chromosome"/>
</dbReference>
<gene>
    <name evidence="5" type="ORF">ATZ33_11940</name>
    <name evidence="6" type="ORF">RV15_GL000653</name>
</gene>
<dbReference type="OrthoDB" id="9815425at2"/>
<dbReference type="InterPro" id="IPR019826">
    <property type="entry name" value="Carboxylesterase_B_AS"/>
</dbReference>
<dbReference type="InterPro" id="IPR002018">
    <property type="entry name" value="CarbesteraseB"/>
</dbReference>
<evidence type="ECO:0000256" key="3">
    <source>
        <dbReference type="RuleBase" id="RU361235"/>
    </source>
</evidence>
<dbReference type="Gene3D" id="3.40.50.1820">
    <property type="entry name" value="alpha/beta hydrolase"/>
    <property type="match status" value="1"/>
</dbReference>
<evidence type="ECO:0000313" key="7">
    <source>
        <dbReference type="Proteomes" id="UP000065511"/>
    </source>
</evidence>